<sequence>MRKTKVNHLQDTESHGDGPHSDRNPTREIYEVISDGITIKPSSRPPGSKEPPRTARLGDQKPLPLPPKPSVTAATAPKSHHQMPTNNDMGGGKENVAQSTVDLRERIARGQGNYHLVGAPEGTISPTSSLSSIPSLSSVSLLAATSTTVKKVNRGDVEVLQYNNTDTVKGQNRDANQTAAKARTTTEDERQFQRGQRLGLMGLNISGQRNTSEQVQIRRARDKRSQNPILMQLTVPEHEQQGRKQLGPEYNGEGVVVNSYFKKSERTPSTPSNFAWSRYATAATRTTSPTTQKTSNITRKLHKMRMDDINESSHGSSTTIKSISLIPLKDNTASAGASRRFAATSSANNSPASSATALASDQQVAVSNQPAGEPEPYTPVRKPTYGTYLTVPGPQHDLRRASYGRRALPGSPEGSGAADPSDQQPRTFFKSRSAVSDTRADTEASSNTPRLFRKYKLSEEEGGYRKRGKLKGYWLF</sequence>
<feature type="compositionally biased region" description="Basic and acidic residues" evidence="1">
    <location>
        <begin position="8"/>
        <end position="30"/>
    </location>
</feature>
<protein>
    <submittedName>
        <fullName evidence="2">Uncharacterized protein</fullName>
    </submittedName>
</protein>
<dbReference type="Proteomes" id="UP000024837">
    <property type="component" value="Unassembled WGS sequence"/>
</dbReference>
<feature type="compositionally biased region" description="Polar residues" evidence="1">
    <location>
        <begin position="361"/>
        <end position="370"/>
    </location>
</feature>
<evidence type="ECO:0000256" key="1">
    <source>
        <dbReference type="SAM" id="MobiDB-lite"/>
    </source>
</evidence>
<dbReference type="HOGENOM" id="CLU_573658_0_0_1"/>
<dbReference type="AlphaFoldDB" id="W7IC98"/>
<feature type="region of interest" description="Disordered" evidence="1">
    <location>
        <begin position="1"/>
        <end position="92"/>
    </location>
</feature>
<keyword evidence="3" id="KW-1185">Reference proteome</keyword>
<evidence type="ECO:0000313" key="3">
    <source>
        <dbReference type="Proteomes" id="UP000024837"/>
    </source>
</evidence>
<feature type="compositionally biased region" description="Basic and acidic residues" evidence="1">
    <location>
        <begin position="50"/>
        <end position="59"/>
    </location>
</feature>
<name>W7IC98_9PEZI</name>
<gene>
    <name evidence="2" type="ORF">DRE_03970</name>
</gene>
<organism evidence="2 3">
    <name type="scientific">Drechslerella stenobrocha 248</name>
    <dbReference type="NCBI Taxonomy" id="1043628"/>
    <lineage>
        <taxon>Eukaryota</taxon>
        <taxon>Fungi</taxon>
        <taxon>Dikarya</taxon>
        <taxon>Ascomycota</taxon>
        <taxon>Pezizomycotina</taxon>
        <taxon>Orbiliomycetes</taxon>
        <taxon>Orbiliales</taxon>
        <taxon>Orbiliaceae</taxon>
        <taxon>Drechslerella</taxon>
    </lineage>
</organism>
<reference evidence="2 3" key="1">
    <citation type="submission" date="2013-05" db="EMBL/GenBank/DDBJ databases">
        <title>Drechslerella stenobrocha genome reveals carnivorous origination and mechanical trapping mechanism of predatory fungi.</title>
        <authorList>
            <person name="Liu X."/>
            <person name="Zhang W."/>
            <person name="Liu K."/>
        </authorList>
    </citation>
    <scope>NUCLEOTIDE SEQUENCE [LARGE SCALE GENOMIC DNA]</scope>
    <source>
        <strain evidence="2 3">248</strain>
    </source>
</reference>
<proteinExistence type="predicted"/>
<accession>W7IC98</accession>
<dbReference type="EMBL" id="KI966415">
    <property type="protein sequence ID" value="EWC46725.1"/>
    <property type="molecule type" value="Genomic_DNA"/>
</dbReference>
<feature type="region of interest" description="Disordered" evidence="1">
    <location>
        <begin position="344"/>
        <end position="448"/>
    </location>
</feature>
<feature type="compositionally biased region" description="Low complexity" evidence="1">
    <location>
        <begin position="344"/>
        <end position="360"/>
    </location>
</feature>
<evidence type="ECO:0000313" key="2">
    <source>
        <dbReference type="EMBL" id="EWC46725.1"/>
    </source>
</evidence>